<dbReference type="Gene3D" id="2.40.10.220">
    <property type="entry name" value="predicted glycosyltransferase like domains"/>
    <property type="match status" value="1"/>
</dbReference>
<sequence length="576" mass="63511">MNAAPRSGNPSAQVIRSLLQHKHQLSVHSKNAPYALPAQVTELDLEAGQLVLEAEYSGSDIEQYTSGGGMSFDIEALKAPDAGEREVYSISNVSAKILKTDSTTYRLECQLPESVFVQDSRGAIRIPFILGMQARVSVEVYLHELSIPGRLRNLSVGGCMVDIDIADSIAITVGQSVPGITLEFPSGVSFFAEASIRHMRPFGNHGHAAVGFQFINLTTPQSEALFHYVSEAEREAAYRTGANDAVATHSPLFIPGAKEKKILQREEQERQKHAQRSPVQRGVMEIAHQIQIGLMYMKTRHLFPEEILYDCADTLLYLVGQDRKALLYALAFLRNEPDWVRHAIQVAGQLADMMLLRDPHSPHVREAVLGALLHSMGKPLLVSEELPSLKVHMKPYQKEILKGHVAALKEKLQALGWSPSPTCRDVLVNANERLDGSGYPAGKRGEQLSELARLVSVLKAINKLTHERNGIPPRAPLDAYRWVNDASGAYDKTVLVEYIQYYGLYPIGSLAKFSGGFLAWIMDIDAKGMPTKVNVIKNLSFKDTNIDSVLTSKDFAQIGKLEGVVNPADYGVRIAK</sequence>
<accession>A0ABX7W541</accession>
<keyword evidence="3" id="KW-1185">Reference proteome</keyword>
<dbReference type="Pfam" id="PF13487">
    <property type="entry name" value="HD_5"/>
    <property type="match status" value="1"/>
</dbReference>
<dbReference type="PROSITE" id="PS51832">
    <property type="entry name" value="HD_GYP"/>
    <property type="match status" value="1"/>
</dbReference>
<reference evidence="2 3" key="1">
    <citation type="journal article" date="2021" name="Front. Microbiol.">
        <title>Aerobic Denitrification and Heterotrophic Sulfur Oxidation in the Genus Halomonas Revealed by Six Novel Species Characterizations and Genome-Based Analysis.</title>
        <authorList>
            <person name="Wang L."/>
            <person name="Shao Z."/>
        </authorList>
    </citation>
    <scope>NUCLEOTIDE SEQUENCE [LARGE SCALE GENOMIC DNA]</scope>
    <source>
        <strain evidence="2 3">MCCC 1A11059</strain>
    </source>
</reference>
<protein>
    <submittedName>
        <fullName evidence="2">Metal-dependent phosphohydrolase</fullName>
    </submittedName>
</protein>
<evidence type="ECO:0000313" key="2">
    <source>
        <dbReference type="EMBL" id="QTP55366.1"/>
    </source>
</evidence>
<dbReference type="InterPro" id="IPR009875">
    <property type="entry name" value="PilZ_domain"/>
</dbReference>
<dbReference type="EMBL" id="CP053381">
    <property type="protein sequence ID" value="QTP55366.1"/>
    <property type="molecule type" value="Genomic_DNA"/>
</dbReference>
<organism evidence="2 3">
    <name type="scientific">Billgrantia sulfidoxydans</name>
    <dbReference type="NCBI Taxonomy" id="2733484"/>
    <lineage>
        <taxon>Bacteria</taxon>
        <taxon>Pseudomonadati</taxon>
        <taxon>Pseudomonadota</taxon>
        <taxon>Gammaproteobacteria</taxon>
        <taxon>Oceanospirillales</taxon>
        <taxon>Halomonadaceae</taxon>
        <taxon>Billgrantia</taxon>
    </lineage>
</organism>
<dbReference type="RefSeq" id="WP_209537541.1">
    <property type="nucleotide sequence ID" value="NZ_CP053381.1"/>
</dbReference>
<gene>
    <name evidence="2" type="ORF">HNO51_12135</name>
</gene>
<dbReference type="InterPro" id="IPR037522">
    <property type="entry name" value="HD_GYP_dom"/>
</dbReference>
<dbReference type="CDD" id="cd00077">
    <property type="entry name" value="HDc"/>
    <property type="match status" value="1"/>
</dbReference>
<dbReference type="Pfam" id="PF07238">
    <property type="entry name" value="PilZ"/>
    <property type="match status" value="1"/>
</dbReference>
<dbReference type="Proteomes" id="UP000671868">
    <property type="component" value="Chromosome"/>
</dbReference>
<proteinExistence type="predicted"/>
<dbReference type="InterPro" id="IPR003607">
    <property type="entry name" value="HD/PDEase_dom"/>
</dbReference>
<name>A0ABX7W541_9GAMM</name>
<dbReference type="SUPFAM" id="SSF141371">
    <property type="entry name" value="PilZ domain-like"/>
    <property type="match status" value="1"/>
</dbReference>
<dbReference type="Gene3D" id="1.10.3210.10">
    <property type="entry name" value="Hypothetical protein af1432"/>
    <property type="match status" value="1"/>
</dbReference>
<evidence type="ECO:0000313" key="3">
    <source>
        <dbReference type="Proteomes" id="UP000671868"/>
    </source>
</evidence>
<feature type="domain" description="HD-GYP" evidence="1">
    <location>
        <begin position="317"/>
        <end position="515"/>
    </location>
</feature>
<evidence type="ECO:0000259" key="1">
    <source>
        <dbReference type="PROSITE" id="PS51832"/>
    </source>
</evidence>